<dbReference type="AlphaFoldDB" id="A0A401USZ0"/>
<dbReference type="Proteomes" id="UP000287872">
    <property type="component" value="Unassembled WGS sequence"/>
</dbReference>
<organism evidence="1 2">
    <name type="scientific">Clostridium tagluense</name>
    <dbReference type="NCBI Taxonomy" id="360422"/>
    <lineage>
        <taxon>Bacteria</taxon>
        <taxon>Bacillati</taxon>
        <taxon>Bacillota</taxon>
        <taxon>Clostridia</taxon>
        <taxon>Eubacteriales</taxon>
        <taxon>Clostridiaceae</taxon>
        <taxon>Clostridium</taxon>
    </lineage>
</organism>
<dbReference type="EMBL" id="BHYK01000037">
    <property type="protein sequence ID" value="GCD12621.1"/>
    <property type="molecule type" value="Genomic_DNA"/>
</dbReference>
<proteinExistence type="predicted"/>
<keyword evidence="2" id="KW-1185">Reference proteome</keyword>
<comment type="caution">
    <text evidence="1">The sequence shown here is derived from an EMBL/GenBank/DDBJ whole genome shotgun (WGS) entry which is preliminary data.</text>
</comment>
<accession>A0A401USZ0</accession>
<protein>
    <submittedName>
        <fullName evidence="1">Uncharacterized protein</fullName>
    </submittedName>
</protein>
<evidence type="ECO:0000313" key="2">
    <source>
        <dbReference type="Proteomes" id="UP000287872"/>
    </source>
</evidence>
<reference evidence="1 2" key="1">
    <citation type="submission" date="2018-11" db="EMBL/GenBank/DDBJ databases">
        <title>Genome sequencing and assembly of Clostridium tagluense strain A121.</title>
        <authorList>
            <person name="Murakami T."/>
            <person name="Segawa T."/>
            <person name="Shcherbakova V.A."/>
            <person name="Mori H."/>
            <person name="Yoshimura Y."/>
        </authorList>
    </citation>
    <scope>NUCLEOTIDE SEQUENCE [LARGE SCALE GENOMIC DNA]</scope>
    <source>
        <strain evidence="1 2">A121</strain>
    </source>
</reference>
<sequence>MNEYIITVQFDFGSVVKITRQAKNITELAYKVKEEDKAIILIIEKVVNIKPF</sequence>
<gene>
    <name evidence="1" type="ORF">Ctaglu_42440</name>
</gene>
<evidence type="ECO:0000313" key="1">
    <source>
        <dbReference type="EMBL" id="GCD12621.1"/>
    </source>
</evidence>
<dbReference type="RefSeq" id="WP_185732895.1">
    <property type="nucleotide sequence ID" value="NZ_BHYK01000037.1"/>
</dbReference>
<name>A0A401USZ0_9CLOT</name>